<evidence type="ECO:0000313" key="4">
    <source>
        <dbReference type="WormBase" id="Bm2706a"/>
    </source>
</evidence>
<dbReference type="OMA" id="RFMPYKC"/>
<dbReference type="AlphaFoldDB" id="A0A0J9XKZ9"/>
<reference evidence="2" key="2">
    <citation type="submission" date="2012-12" db="EMBL/GenBank/DDBJ databases">
        <authorList>
            <person name="Gao Y.W."/>
            <person name="Fan S.T."/>
            <person name="Sun H.T."/>
            <person name="Wang Z."/>
            <person name="Gao X.L."/>
            <person name="Li Y.G."/>
            <person name="Wang T.C."/>
            <person name="Zhang K."/>
            <person name="Xu W.W."/>
            <person name="Yu Z.J."/>
            <person name="Xia X.Z."/>
        </authorList>
    </citation>
    <scope>NUCLEOTIDE SEQUENCE</scope>
    <source>
        <strain evidence="2">FR3</strain>
    </source>
</reference>
<dbReference type="CTD" id="6100144"/>
<dbReference type="KEGG" id="bmy:BM_BM2706"/>
<dbReference type="WormBase" id="Bm2706a">
    <property type="protein sequence ID" value="BM47979"/>
    <property type="gene ID" value="WBGene00222967"/>
</dbReference>
<feature type="transmembrane region" description="Helical" evidence="1">
    <location>
        <begin position="106"/>
        <end position="124"/>
    </location>
</feature>
<name>A0A0J9XKZ9_BRUMA</name>
<keyword evidence="1" id="KW-0812">Transmembrane</keyword>
<gene>
    <name evidence="2 4" type="ORF">Bm2706</name>
    <name evidence="3" type="ORF">BM_BM2706</name>
    <name evidence="2" type="ORF">BM_Bm2706</name>
</gene>
<sequence length="182" mass="21135">MIVCSLTARKYTDIVDAITTENRFINTLEELYTFFELLSQIVIFCEVFSRMSTEDESIKEVRPLRKIGLKEKLQADPGFPLTVVSTAVNFTLSSVFFYGVTGNPRTSILAGLISIPFCIITNILDTEKDYKIWKEAEGIRARGLPEILISRRPKYDWDYYEPLRKEIERFYNYDTENKQEAS</sequence>
<dbReference type="RefSeq" id="XP_042931469.1">
    <property type="nucleotide sequence ID" value="XM_043075535.1"/>
</dbReference>
<accession>A0A4E9EY29</accession>
<feature type="transmembrane region" description="Helical" evidence="1">
    <location>
        <begin position="79"/>
        <end position="100"/>
    </location>
</feature>
<accession>A0A0J9XKZ9</accession>
<dbReference type="EMBL" id="LN855175">
    <property type="protein sequence ID" value="CDP90590.1"/>
    <property type="molecule type" value="Genomic_DNA"/>
</dbReference>
<dbReference type="EMBL" id="CAAKNF010000196">
    <property type="protein sequence ID" value="VIO89343.1"/>
    <property type="molecule type" value="Genomic_DNA"/>
</dbReference>
<dbReference type="OrthoDB" id="5833117at2759"/>
<evidence type="ECO:0000313" key="2">
    <source>
        <dbReference type="EMBL" id="CDP90590.1"/>
    </source>
</evidence>
<reference evidence="3" key="3">
    <citation type="submission" date="2019-04" db="EMBL/GenBank/DDBJ databases">
        <authorList>
            <person name="Howe K."/>
            <person name="Paulini M."/>
            <person name="Williams G."/>
        </authorList>
    </citation>
    <scope>NUCLEOTIDE SEQUENCE [LARGE SCALE GENOMIC DNA]</scope>
    <source>
        <strain evidence="3">FR3</strain>
    </source>
</reference>
<evidence type="ECO:0000313" key="3">
    <source>
        <dbReference type="EMBL" id="VIO89343.1"/>
    </source>
</evidence>
<organism evidence="2">
    <name type="scientific">Brugia malayi</name>
    <name type="common">Filarial nematode worm</name>
    <dbReference type="NCBI Taxonomy" id="6279"/>
    <lineage>
        <taxon>Eukaryota</taxon>
        <taxon>Metazoa</taxon>
        <taxon>Ecdysozoa</taxon>
        <taxon>Nematoda</taxon>
        <taxon>Chromadorea</taxon>
        <taxon>Rhabditida</taxon>
        <taxon>Spirurina</taxon>
        <taxon>Spiruromorpha</taxon>
        <taxon>Filarioidea</taxon>
        <taxon>Onchocercidae</taxon>
        <taxon>Brugia</taxon>
    </lineage>
</organism>
<protein>
    <submittedName>
        <fullName evidence="2">Bm2706, isoform a</fullName>
    </submittedName>
</protein>
<dbReference type="GeneID" id="6100144"/>
<reference evidence="2" key="1">
    <citation type="journal article" date="2007" name="Science">
        <title>Draft genome of the filarial nematode parasite Brugia malayi.</title>
        <authorList>
            <person name="Ghedin E."/>
            <person name="Wang S."/>
            <person name="Spiro D."/>
            <person name="Caler E."/>
            <person name="Zhao Q."/>
            <person name="Crabtree J."/>
            <person name="Allen J.E."/>
            <person name="Delcher A.L."/>
            <person name="Guiliano D.B."/>
            <person name="Miranda-Saavedra D."/>
            <person name="Angiuoli S.V."/>
            <person name="Creasy T."/>
            <person name="Amedeo P."/>
            <person name="Haas B."/>
            <person name="El-Sayed N.M."/>
            <person name="Wortman J.R."/>
            <person name="Feldblyum T."/>
            <person name="Tallon L."/>
            <person name="Schatz M."/>
            <person name="Shumway M."/>
            <person name="Koo H."/>
            <person name="Salzberg S.L."/>
            <person name="Schobel S."/>
            <person name="Pertea M."/>
            <person name="Pop M."/>
            <person name="White O."/>
            <person name="Barton G.J."/>
            <person name="Carlow C.K."/>
            <person name="Crawford M.J."/>
            <person name="Daub J."/>
            <person name="Dimmic M.W."/>
            <person name="Estes C.F."/>
            <person name="Foster J.M."/>
            <person name="Ganatra M."/>
            <person name="Gregory W.F."/>
            <person name="Johnson N.M."/>
            <person name="Jin J."/>
            <person name="Komuniecki R."/>
            <person name="Korf I."/>
            <person name="Kumar S."/>
            <person name="Laney S."/>
            <person name="Li B.W."/>
            <person name="Li W."/>
            <person name="Lindblom T.H."/>
            <person name="Lustigman S."/>
            <person name="Ma D."/>
            <person name="Maina C.V."/>
            <person name="Martin D.M."/>
            <person name="McCarter J.P."/>
            <person name="McReynolds L."/>
            <person name="Mitreva M."/>
            <person name="Nutman T.B."/>
            <person name="Parkinson J."/>
            <person name="Peregrin-Alvarez J.M."/>
            <person name="Poole C."/>
            <person name="Ren Q."/>
            <person name="Saunders L."/>
            <person name="Sluder A.E."/>
            <person name="Smith K."/>
            <person name="Stanke M."/>
            <person name="Unnasch T.R."/>
            <person name="Ware J."/>
            <person name="Wei A.D."/>
            <person name="Weil G."/>
            <person name="Williams D.J."/>
            <person name="Zhang Y."/>
            <person name="Williams S.A."/>
            <person name="Fraser-Liggett C."/>
            <person name="Slatko B."/>
            <person name="Blaxter M.L."/>
            <person name="Scott A.L."/>
        </authorList>
    </citation>
    <scope>NUCLEOTIDE SEQUENCE</scope>
    <source>
        <strain evidence="2">FR3</strain>
    </source>
</reference>
<evidence type="ECO:0000256" key="1">
    <source>
        <dbReference type="SAM" id="Phobius"/>
    </source>
</evidence>
<keyword evidence="1" id="KW-1133">Transmembrane helix</keyword>
<keyword evidence="1" id="KW-0472">Membrane</keyword>
<proteinExistence type="predicted"/>